<sequence length="326" mass="37404">MSRMIPVAQASTPQRKTSGRGIKRRSAFRCGLCSFAGDSQLSLSMHMTQVHRPCNSKVATRSRCIEAELYRRLRLASPEQRKELLLRHLSQAQRAALERWILANNKGEMKDGRRRLLKPCAKVAKLRNRRDAGITRRCRRLASGKTAFFYVAHASAGPFRLCTKSVRDFGVAVRHRRLLQAIKQEVSANAHGCMPEHLPQIFDRAVQEVFASVRQTPRDVGLSFAATVPAKYWIGRELHTPRYSAERMEAGLAAFQALCRARDQVHRGRSNRYSLYMFSSPMEMEAAWTQLRQEYVRIWSEAGWDRKDRIANCRRDHIAGSRKIVR</sequence>
<evidence type="ECO:0000313" key="3">
    <source>
        <dbReference type="Proteomes" id="UP000601435"/>
    </source>
</evidence>
<name>A0A812XGM9_9DINO</name>
<keyword evidence="3" id="KW-1185">Reference proteome</keyword>
<dbReference type="OrthoDB" id="418022at2759"/>
<feature type="region of interest" description="Disordered" evidence="1">
    <location>
        <begin position="1"/>
        <end position="22"/>
    </location>
</feature>
<organism evidence="2 3">
    <name type="scientific">Symbiodinium necroappetens</name>
    <dbReference type="NCBI Taxonomy" id="1628268"/>
    <lineage>
        <taxon>Eukaryota</taxon>
        <taxon>Sar</taxon>
        <taxon>Alveolata</taxon>
        <taxon>Dinophyceae</taxon>
        <taxon>Suessiales</taxon>
        <taxon>Symbiodiniaceae</taxon>
        <taxon>Symbiodinium</taxon>
    </lineage>
</organism>
<comment type="caution">
    <text evidence="2">The sequence shown here is derived from an EMBL/GenBank/DDBJ whole genome shotgun (WGS) entry which is preliminary data.</text>
</comment>
<proteinExistence type="predicted"/>
<dbReference type="Proteomes" id="UP000601435">
    <property type="component" value="Unassembled WGS sequence"/>
</dbReference>
<dbReference type="AlphaFoldDB" id="A0A812XGM9"/>
<accession>A0A812XGM9</accession>
<dbReference type="EMBL" id="CAJNJA010036933">
    <property type="protein sequence ID" value="CAE7726726.1"/>
    <property type="molecule type" value="Genomic_DNA"/>
</dbReference>
<evidence type="ECO:0000256" key="1">
    <source>
        <dbReference type="SAM" id="MobiDB-lite"/>
    </source>
</evidence>
<evidence type="ECO:0000313" key="2">
    <source>
        <dbReference type="EMBL" id="CAE7726726.1"/>
    </source>
</evidence>
<protein>
    <submittedName>
        <fullName evidence="2">Uncharacterized protein</fullName>
    </submittedName>
</protein>
<reference evidence="2" key="1">
    <citation type="submission" date="2021-02" db="EMBL/GenBank/DDBJ databases">
        <authorList>
            <person name="Dougan E. K."/>
            <person name="Rhodes N."/>
            <person name="Thang M."/>
            <person name="Chan C."/>
        </authorList>
    </citation>
    <scope>NUCLEOTIDE SEQUENCE</scope>
</reference>
<gene>
    <name evidence="2" type="ORF">SNEC2469_LOCUS20988</name>
</gene>